<dbReference type="InterPro" id="IPR013111">
    <property type="entry name" value="EGF_extracell"/>
</dbReference>
<dbReference type="PRINTS" id="PR00011">
    <property type="entry name" value="EGFLAMININ"/>
</dbReference>
<dbReference type="SMART" id="SM00181">
    <property type="entry name" value="EGF"/>
    <property type="match status" value="5"/>
</dbReference>
<keyword evidence="1 4" id="KW-0245">EGF-like domain</keyword>
<dbReference type="PROSITE" id="PS51257">
    <property type="entry name" value="PROKAR_LIPOPROTEIN"/>
    <property type="match status" value="1"/>
</dbReference>
<dbReference type="GO" id="GO:0007157">
    <property type="term" value="P:heterophilic cell-cell adhesion via plasma membrane cell adhesion molecules"/>
    <property type="evidence" value="ECO:0007669"/>
    <property type="project" value="TreeGrafter"/>
</dbReference>
<gene>
    <name evidence="7" type="ORF">P43SY_005243</name>
</gene>
<accession>A0AAD5M7D3</accession>
<protein>
    <recommendedName>
        <fullName evidence="6">EGF-like domain-containing protein</fullName>
    </recommendedName>
</protein>
<organism evidence="7 8">
    <name type="scientific">Pythium insidiosum</name>
    <name type="common">Pythiosis disease agent</name>
    <dbReference type="NCBI Taxonomy" id="114742"/>
    <lineage>
        <taxon>Eukaryota</taxon>
        <taxon>Sar</taxon>
        <taxon>Stramenopiles</taxon>
        <taxon>Oomycota</taxon>
        <taxon>Peronosporomycetes</taxon>
        <taxon>Pythiales</taxon>
        <taxon>Pythiaceae</taxon>
        <taxon>Pythium</taxon>
    </lineage>
</organism>
<feature type="signal peptide" evidence="5">
    <location>
        <begin position="1"/>
        <end position="29"/>
    </location>
</feature>
<evidence type="ECO:0000259" key="6">
    <source>
        <dbReference type="PROSITE" id="PS50026"/>
    </source>
</evidence>
<proteinExistence type="predicted"/>
<dbReference type="PANTHER" id="PTHR11219">
    <property type="entry name" value="TENEURIN AND N-ACETYLGLUCOSAMINE-1-PHOSPHODIESTER ALPHA-N-ACETYLGLUCOSAMINIDASE"/>
    <property type="match status" value="1"/>
</dbReference>
<reference evidence="7" key="1">
    <citation type="submission" date="2021-12" db="EMBL/GenBank/DDBJ databases">
        <title>Prjna785345.</title>
        <authorList>
            <person name="Rujirawat T."/>
            <person name="Krajaejun T."/>
        </authorList>
    </citation>
    <scope>NUCLEOTIDE SEQUENCE</scope>
    <source>
        <strain evidence="7">Pi057C3</strain>
    </source>
</reference>
<name>A0AAD5M7D3_PYTIN</name>
<evidence type="ECO:0000256" key="3">
    <source>
        <dbReference type="ARBA" id="ARBA00023157"/>
    </source>
</evidence>
<dbReference type="GO" id="GO:0042803">
    <property type="term" value="F:protein homodimerization activity"/>
    <property type="evidence" value="ECO:0007669"/>
    <property type="project" value="TreeGrafter"/>
</dbReference>
<comment type="caution">
    <text evidence="7">The sequence shown here is derived from an EMBL/GenBank/DDBJ whole genome shotgun (WGS) entry which is preliminary data.</text>
</comment>
<dbReference type="Gene3D" id="2.10.25.10">
    <property type="entry name" value="Laminin"/>
    <property type="match status" value="2"/>
</dbReference>
<keyword evidence="5" id="KW-0732">Signal</keyword>
<feature type="domain" description="EGF-like" evidence="6">
    <location>
        <begin position="80"/>
        <end position="113"/>
    </location>
</feature>
<keyword evidence="3 4" id="KW-1015">Disulfide bond</keyword>
<feature type="domain" description="EGF-like" evidence="6">
    <location>
        <begin position="350"/>
        <end position="386"/>
    </location>
</feature>
<feature type="chain" id="PRO_5042169132" description="EGF-like domain-containing protein" evidence="5">
    <location>
        <begin position="30"/>
        <end position="700"/>
    </location>
</feature>
<evidence type="ECO:0000256" key="5">
    <source>
        <dbReference type="SAM" id="SignalP"/>
    </source>
</evidence>
<dbReference type="EMBL" id="JAKCXM010000261">
    <property type="protein sequence ID" value="KAJ0397225.1"/>
    <property type="molecule type" value="Genomic_DNA"/>
</dbReference>
<dbReference type="GO" id="GO:0050839">
    <property type="term" value="F:cell adhesion molecule binding"/>
    <property type="evidence" value="ECO:0007669"/>
    <property type="project" value="TreeGrafter"/>
</dbReference>
<feature type="disulfide bond" evidence="4">
    <location>
        <begin position="103"/>
        <end position="112"/>
    </location>
</feature>
<keyword evidence="8" id="KW-1185">Reference proteome</keyword>
<dbReference type="InterPro" id="IPR051216">
    <property type="entry name" value="Teneurin"/>
</dbReference>
<dbReference type="Pfam" id="PF23106">
    <property type="entry name" value="EGF_Teneurin"/>
    <property type="match status" value="1"/>
</dbReference>
<dbReference type="InterPro" id="IPR000742">
    <property type="entry name" value="EGF"/>
</dbReference>
<evidence type="ECO:0000256" key="1">
    <source>
        <dbReference type="ARBA" id="ARBA00022536"/>
    </source>
</evidence>
<dbReference type="PANTHER" id="PTHR11219:SF69">
    <property type="entry name" value="TENEURIN-A"/>
    <property type="match status" value="1"/>
</dbReference>
<dbReference type="Pfam" id="PF07974">
    <property type="entry name" value="EGF_2"/>
    <property type="match status" value="1"/>
</dbReference>
<dbReference type="Proteomes" id="UP001209570">
    <property type="component" value="Unassembled WGS sequence"/>
</dbReference>
<keyword evidence="2" id="KW-0677">Repeat</keyword>
<dbReference type="PROSITE" id="PS01186">
    <property type="entry name" value="EGF_2"/>
    <property type="match status" value="3"/>
</dbReference>
<feature type="disulfide bond" evidence="4">
    <location>
        <begin position="376"/>
        <end position="385"/>
    </location>
</feature>
<comment type="caution">
    <text evidence="4">Lacks conserved residue(s) required for the propagation of feature annotation.</text>
</comment>
<dbReference type="PROSITE" id="PS50026">
    <property type="entry name" value="EGF_3"/>
    <property type="match status" value="2"/>
</dbReference>
<dbReference type="PROSITE" id="PS00022">
    <property type="entry name" value="EGF_1"/>
    <property type="match status" value="2"/>
</dbReference>
<evidence type="ECO:0000313" key="8">
    <source>
        <dbReference type="Proteomes" id="UP001209570"/>
    </source>
</evidence>
<evidence type="ECO:0000256" key="2">
    <source>
        <dbReference type="ARBA" id="ARBA00022737"/>
    </source>
</evidence>
<sequence length="700" mass="72882">MQARARSARHGFLLLLGVLLALLFGGALACCPNACSGHGMCSNFGNGCVCTCFAGYTAGDCSRRTCPMGRAWGDMAVATDVAHRPAVCSGRGTCDYTSGKCTCDAGFTGLSCNRLACPADCSKRGDCRSMRLHASRKDPGLGTVFPYDSVWDSDMIHGCVCDDGFDGGDCSKRRCATGDDPLTGGPTDNLFGLQKNEKQTVFCAATSGTFTLSFRGVTTVTINAADRADIMSQKINALTTLRSVNVLYGGTSTTACTADGNSVTIEFTQNFGPQPLLVGDGSRLVHAGVGSTPRLLISKSEDGTKENDVCSNRGKCDQATGVCTCFLGFTTSAGNARFGDRGDCGAADSTITRCPGETPCSGHGHCSGSPQFRCFCVEGWTSGDCSVRTCPSGLAWFDLPISPNRAHQLAICSGVGTCDTSKGECACPTPFEGGACERMKCPGLNDVPCSGHGRCLSMAQLALEARVNDEPIVPGITYGQTPNDPLRWDFDKVQVCLCDQGFHGHDCGMRRCPRGDDPRTPGQQPELQLLSCSVASPTTFRLGFRGEWTAPLASDVSSTALRAALEALATIGGEVRVSYSSGATACTLVGSGAATNVISVEFLTAFGDVPDLRVTPLPSVTAALRTFVVQSDGVGGSVRGTTENAECSNNGLCNPNFGRCDCFPGMASSNGRNQLGLRMDCGYVLPTVDPLAKGGGANTA</sequence>
<evidence type="ECO:0000256" key="4">
    <source>
        <dbReference type="PROSITE-ProRule" id="PRU00076"/>
    </source>
</evidence>
<dbReference type="GO" id="GO:0046982">
    <property type="term" value="F:protein heterodimerization activity"/>
    <property type="evidence" value="ECO:0007669"/>
    <property type="project" value="TreeGrafter"/>
</dbReference>
<dbReference type="AlphaFoldDB" id="A0AAD5M7D3"/>
<evidence type="ECO:0000313" key="7">
    <source>
        <dbReference type="EMBL" id="KAJ0397225.1"/>
    </source>
</evidence>